<proteinExistence type="predicted"/>
<name>A0ABQ4N206_9BACL</name>
<sequence length="144" mass="15164">MTVAIVRPENMIEMALARRFSGTRSAAMVEPIDMKTPCENAEMTRAASSTPMPVAEAAKAFPIINTIMIHKSSVFLATPEVRAVKTGAPNVTPKAYNVTVNPVVVTDIFKSSEISGSSPTLINSVAPMANALIASANSANALFL</sequence>
<organism evidence="1 2">
    <name type="scientific">Paenibacillus cisolokensis</name>
    <dbReference type="NCBI Taxonomy" id="1658519"/>
    <lineage>
        <taxon>Bacteria</taxon>
        <taxon>Bacillati</taxon>
        <taxon>Bacillota</taxon>
        <taxon>Bacilli</taxon>
        <taxon>Bacillales</taxon>
        <taxon>Paenibacillaceae</taxon>
        <taxon>Paenibacillus</taxon>
    </lineage>
</organism>
<dbReference type="Proteomes" id="UP000680304">
    <property type="component" value="Unassembled WGS sequence"/>
</dbReference>
<accession>A0ABQ4N206</accession>
<evidence type="ECO:0000313" key="1">
    <source>
        <dbReference type="EMBL" id="GIQ62199.1"/>
    </source>
</evidence>
<keyword evidence="2" id="KW-1185">Reference proteome</keyword>
<comment type="caution">
    <text evidence="1">The sequence shown here is derived from an EMBL/GenBank/DDBJ whole genome shotgun (WGS) entry which is preliminary data.</text>
</comment>
<reference evidence="1 2" key="1">
    <citation type="submission" date="2021-04" db="EMBL/GenBank/DDBJ databases">
        <title>Draft genome sequence of Paenibacillus cisolokensis, LC2-13A.</title>
        <authorList>
            <person name="Uke A."/>
            <person name="Chhe C."/>
            <person name="Baramee S."/>
            <person name="Kosugi A."/>
        </authorList>
    </citation>
    <scope>NUCLEOTIDE SEQUENCE [LARGE SCALE GENOMIC DNA]</scope>
    <source>
        <strain evidence="1 2">LC2-13A</strain>
    </source>
</reference>
<dbReference type="EMBL" id="BOVJ01000023">
    <property type="protein sequence ID" value="GIQ62199.1"/>
    <property type="molecule type" value="Genomic_DNA"/>
</dbReference>
<protein>
    <submittedName>
        <fullName evidence="1">Uncharacterized protein</fullName>
    </submittedName>
</protein>
<evidence type="ECO:0000313" key="2">
    <source>
        <dbReference type="Proteomes" id="UP000680304"/>
    </source>
</evidence>
<gene>
    <name evidence="1" type="ORF">PACILC2_07670</name>
</gene>